<protein>
    <submittedName>
        <fullName evidence="1">Uncharacterized protein</fullName>
    </submittedName>
</protein>
<evidence type="ECO:0000313" key="1">
    <source>
        <dbReference type="EMBL" id="EGF24653.1"/>
    </source>
</evidence>
<evidence type="ECO:0000313" key="2">
    <source>
        <dbReference type="Proteomes" id="UP000006222"/>
    </source>
</evidence>
<dbReference type="PATRIC" id="fig|991778.3.peg.5729"/>
<reference evidence="1 2" key="1">
    <citation type="journal article" date="2013" name="Mar. Genomics">
        <title>Expression of sulfatases in Rhodopirellula baltica and the diversity of sulfatases in the genus Rhodopirellula.</title>
        <authorList>
            <person name="Wegner C.E."/>
            <person name="Richter-Heitmann T."/>
            <person name="Klindworth A."/>
            <person name="Klockow C."/>
            <person name="Richter M."/>
            <person name="Achstetter T."/>
            <person name="Glockner F.O."/>
            <person name="Harder J."/>
        </authorList>
    </citation>
    <scope>NUCLEOTIDE SEQUENCE [LARGE SCALE GENOMIC DNA]</scope>
    <source>
        <strain evidence="1 2">WH47</strain>
    </source>
</reference>
<dbReference type="EMBL" id="AFAR01000278">
    <property type="protein sequence ID" value="EGF24653.1"/>
    <property type="molecule type" value="Genomic_DNA"/>
</dbReference>
<dbReference type="AlphaFoldDB" id="F2B094"/>
<organism evidence="1 2">
    <name type="scientific">Rhodopirellula baltica WH47</name>
    <dbReference type="NCBI Taxonomy" id="991778"/>
    <lineage>
        <taxon>Bacteria</taxon>
        <taxon>Pseudomonadati</taxon>
        <taxon>Planctomycetota</taxon>
        <taxon>Planctomycetia</taxon>
        <taxon>Pirellulales</taxon>
        <taxon>Pirellulaceae</taxon>
        <taxon>Rhodopirellula</taxon>
    </lineage>
</organism>
<proteinExistence type="predicted"/>
<comment type="caution">
    <text evidence="1">The sequence shown here is derived from an EMBL/GenBank/DDBJ whole genome shotgun (WGS) entry which is preliminary data.</text>
</comment>
<dbReference type="Proteomes" id="UP000006222">
    <property type="component" value="Unassembled WGS sequence"/>
</dbReference>
<sequence>MILIVSHCLNSCLGQIVLVRQTSGNHSQPDFVAKQNGKTRIVSTFAKGLASDSLPPWTELTTPRFAKEF</sequence>
<gene>
    <name evidence="1" type="ORF">RBWH47_00782</name>
</gene>
<accession>F2B094</accession>
<name>F2B094_RHOBT</name>